<organism evidence="1 2">
    <name type="scientific">Armillaria gallica</name>
    <name type="common">Bulbous honey fungus</name>
    <name type="synonym">Armillaria bulbosa</name>
    <dbReference type="NCBI Taxonomy" id="47427"/>
    <lineage>
        <taxon>Eukaryota</taxon>
        <taxon>Fungi</taxon>
        <taxon>Dikarya</taxon>
        <taxon>Basidiomycota</taxon>
        <taxon>Agaricomycotina</taxon>
        <taxon>Agaricomycetes</taxon>
        <taxon>Agaricomycetidae</taxon>
        <taxon>Agaricales</taxon>
        <taxon>Marasmiineae</taxon>
        <taxon>Physalacriaceae</taxon>
        <taxon>Armillaria</taxon>
    </lineage>
</organism>
<keyword evidence="2" id="KW-1185">Reference proteome</keyword>
<dbReference type="InParanoid" id="A0A2H3CZN2"/>
<evidence type="ECO:0000313" key="1">
    <source>
        <dbReference type="EMBL" id="PBK80756.1"/>
    </source>
</evidence>
<accession>A0A2H3CZN2</accession>
<dbReference type="AlphaFoldDB" id="A0A2H3CZN2"/>
<gene>
    <name evidence="1" type="ORF">ARMGADRAFT_1091911</name>
</gene>
<evidence type="ECO:0000313" key="2">
    <source>
        <dbReference type="Proteomes" id="UP000217790"/>
    </source>
</evidence>
<sequence>MLWRRKAHPDVGYHYRFSQATSLGIKQADVVSFANTVHLNATKQAYHLPSTMAASPWEISYTKLSTTPELPTPAVSSSAATNACLYRKEFWLHFIRRASPGGDSSGGSYRDGVGMDAVYSRAMFILFGRDDMSNVTEPGTKWLVSSVLEFDVQRHSLYGYVQSL</sequence>
<dbReference type="Proteomes" id="UP000217790">
    <property type="component" value="Unassembled WGS sequence"/>
</dbReference>
<reference evidence="2" key="1">
    <citation type="journal article" date="2017" name="Nat. Ecol. Evol.">
        <title>Genome expansion and lineage-specific genetic innovations in the forest pathogenic fungi Armillaria.</title>
        <authorList>
            <person name="Sipos G."/>
            <person name="Prasanna A.N."/>
            <person name="Walter M.C."/>
            <person name="O'Connor E."/>
            <person name="Balint B."/>
            <person name="Krizsan K."/>
            <person name="Kiss B."/>
            <person name="Hess J."/>
            <person name="Varga T."/>
            <person name="Slot J."/>
            <person name="Riley R."/>
            <person name="Boka B."/>
            <person name="Rigling D."/>
            <person name="Barry K."/>
            <person name="Lee J."/>
            <person name="Mihaltcheva S."/>
            <person name="LaButti K."/>
            <person name="Lipzen A."/>
            <person name="Waldron R."/>
            <person name="Moloney N.M."/>
            <person name="Sperisen C."/>
            <person name="Kredics L."/>
            <person name="Vagvoelgyi C."/>
            <person name="Patrignani A."/>
            <person name="Fitzpatrick D."/>
            <person name="Nagy I."/>
            <person name="Doyle S."/>
            <person name="Anderson J.B."/>
            <person name="Grigoriev I.V."/>
            <person name="Gueldener U."/>
            <person name="Muensterkoetter M."/>
            <person name="Nagy L.G."/>
        </authorList>
    </citation>
    <scope>NUCLEOTIDE SEQUENCE [LARGE SCALE GENOMIC DNA]</scope>
    <source>
        <strain evidence="2">Ar21-2</strain>
    </source>
</reference>
<name>A0A2H3CZN2_ARMGA</name>
<protein>
    <submittedName>
        <fullName evidence="1">Uncharacterized protein</fullName>
    </submittedName>
</protein>
<proteinExistence type="predicted"/>
<dbReference type="EMBL" id="KZ293740">
    <property type="protein sequence ID" value="PBK80756.1"/>
    <property type="molecule type" value="Genomic_DNA"/>
</dbReference>